<sequence>MIWVGSSMTATAVISASSTELRTAIASTRLMASVSPLPQYWAMSTAPPSVSPRSMPETIKKGWSAMADADMGTSPSAPSIMLFNVVTLYISADCSASGTASDSTDP</sequence>
<dbReference type="EMBL" id="FMHG01000001">
    <property type="protein sequence ID" value="SCJ81768.1"/>
    <property type="molecule type" value="Genomic_DNA"/>
</dbReference>
<proteinExistence type="predicted"/>
<evidence type="ECO:0000313" key="1">
    <source>
        <dbReference type="EMBL" id="SCJ81768.1"/>
    </source>
</evidence>
<protein>
    <submittedName>
        <fullName evidence="1">Uncharacterized protein</fullName>
    </submittedName>
</protein>
<organism evidence="1">
    <name type="scientific">uncultured Anaerotruncus sp</name>
    <dbReference type="NCBI Taxonomy" id="905011"/>
    <lineage>
        <taxon>Bacteria</taxon>
        <taxon>Bacillati</taxon>
        <taxon>Bacillota</taxon>
        <taxon>Clostridia</taxon>
        <taxon>Eubacteriales</taxon>
        <taxon>Oscillospiraceae</taxon>
        <taxon>Anaerotruncus</taxon>
        <taxon>environmental samples</taxon>
    </lineage>
</organism>
<gene>
    <name evidence="1" type="ORF">SAMEA3545359_02224</name>
</gene>
<name>A0A1C6JIC6_9FIRM</name>
<accession>A0A1C6JIC6</accession>
<reference evidence="1" key="1">
    <citation type="submission" date="2015-09" db="EMBL/GenBank/DDBJ databases">
        <authorList>
            <consortium name="Pathogen Informatics"/>
        </authorList>
    </citation>
    <scope>NUCLEOTIDE SEQUENCE</scope>
    <source>
        <strain evidence="1">2789STDY5834896</strain>
    </source>
</reference>
<dbReference type="AlphaFoldDB" id="A0A1C6JIC6"/>